<dbReference type="PANTHER" id="PTHR43004:SF19">
    <property type="entry name" value="BINDING MONOOXYGENASE, PUTATIVE (JCVI)-RELATED"/>
    <property type="match status" value="1"/>
</dbReference>
<evidence type="ECO:0000259" key="4">
    <source>
        <dbReference type="Pfam" id="PF01494"/>
    </source>
</evidence>
<evidence type="ECO:0000313" key="7">
    <source>
        <dbReference type="EMBL" id="CAF3815063.1"/>
    </source>
</evidence>
<keyword evidence="2" id="KW-0285">Flavoprotein</keyword>
<proteinExistence type="predicted"/>
<dbReference type="EMBL" id="CAJOBA010007883">
    <property type="protein sequence ID" value="CAF3815063.1"/>
    <property type="molecule type" value="Genomic_DNA"/>
</dbReference>
<dbReference type="PANTHER" id="PTHR43004">
    <property type="entry name" value="TRK SYSTEM POTASSIUM UPTAKE PROTEIN"/>
    <property type="match status" value="1"/>
</dbReference>
<evidence type="ECO:0000256" key="3">
    <source>
        <dbReference type="ARBA" id="ARBA00022827"/>
    </source>
</evidence>
<dbReference type="OrthoDB" id="2096480at2759"/>
<dbReference type="Gene3D" id="3.30.70.2450">
    <property type="match status" value="1"/>
</dbReference>
<dbReference type="Proteomes" id="UP000663829">
    <property type="component" value="Unassembled WGS sequence"/>
</dbReference>
<name>A0A814KJ55_9BILA</name>
<evidence type="ECO:0000313" key="9">
    <source>
        <dbReference type="Proteomes" id="UP000663829"/>
    </source>
</evidence>
<dbReference type="Gene3D" id="3.50.50.60">
    <property type="entry name" value="FAD/NAD(P)-binding domain"/>
    <property type="match status" value="1"/>
</dbReference>
<evidence type="ECO:0000313" key="6">
    <source>
        <dbReference type="EMBL" id="CAF1053279.1"/>
    </source>
</evidence>
<dbReference type="Proteomes" id="UP000681722">
    <property type="component" value="Unassembled WGS sequence"/>
</dbReference>
<dbReference type="EMBL" id="CAJNOK010007870">
    <property type="protein sequence ID" value="CAF1047226.1"/>
    <property type="molecule type" value="Genomic_DNA"/>
</dbReference>
<evidence type="ECO:0000256" key="1">
    <source>
        <dbReference type="ARBA" id="ARBA00001974"/>
    </source>
</evidence>
<evidence type="ECO:0000313" key="5">
    <source>
        <dbReference type="EMBL" id="CAF1047226.1"/>
    </source>
</evidence>
<dbReference type="Proteomes" id="UP000677228">
    <property type="component" value="Unassembled WGS sequence"/>
</dbReference>
<organism evidence="6 9">
    <name type="scientific">Didymodactylos carnosus</name>
    <dbReference type="NCBI Taxonomy" id="1234261"/>
    <lineage>
        <taxon>Eukaryota</taxon>
        <taxon>Metazoa</taxon>
        <taxon>Spiralia</taxon>
        <taxon>Gnathifera</taxon>
        <taxon>Rotifera</taxon>
        <taxon>Eurotatoria</taxon>
        <taxon>Bdelloidea</taxon>
        <taxon>Philodinida</taxon>
        <taxon>Philodinidae</taxon>
        <taxon>Didymodactylos</taxon>
    </lineage>
</organism>
<gene>
    <name evidence="6" type="ORF">GPM918_LOCUS16396</name>
    <name evidence="5" type="ORF">OVA965_LOCUS16787</name>
    <name evidence="8" type="ORF">SRO942_LOCUS16396</name>
    <name evidence="7" type="ORF">TMI583_LOCUS16799</name>
</gene>
<comment type="caution">
    <text evidence="6">The sequence shown here is derived from an EMBL/GenBank/DDBJ whole genome shotgun (WGS) entry which is preliminary data.</text>
</comment>
<dbReference type="EMBL" id="CAJNOQ010004302">
    <property type="protein sequence ID" value="CAF1053279.1"/>
    <property type="molecule type" value="Genomic_DNA"/>
</dbReference>
<accession>A0A814KJ55</accession>
<sequence length="542" mass="63732">MSTIDSDVLIVGAGPTGLMLGCQLAIHGINFRIVEKNIEPSVQSRALVIHSRTLEIFDQMKIVDKFFEQGITLNGFNMIFNGKYYGKLDYTLFQKDDLTKFPYLLVIEQYRTEQILENYLKEKYHHIVERSTELINFTQNNDNSVCVTLKRSLDEFVNIQTKYICACDGAHSTVRKKLNVAFPGTTYLEPFFLIDCEINFNDDENKFPRQESTFVFSSNGLIAFFPLINNRWRIIGTMPEELRDGKSIVTFEKIEKDFSKRSNINVELFNNHWISTYNCHHRYALEFRLRKCYFLLGDAAHIHSPFGGQGMNTGLQDAFNLGWKLALVLKKRVINDDQLLDTYNEERQRVAQNLVHTTDRAFRGLTSNNNYIKFIRLHILPIIFQCILFPLINHVRFIRHYFFKKLSQIGIHYRRSSLSLPYDMFNNCQLKCGDRLPSCVIEHFHDMQYFHLLIFESVNENHQEKLFCSHITRYYKDIIKMSLFDPLKVYVYELFGIDTLNGGWYLIRPDMYIACRATTFNIDHFENDIKQLFSISRKMDSK</sequence>
<dbReference type="InterPro" id="IPR036188">
    <property type="entry name" value="FAD/NAD-bd_sf"/>
</dbReference>
<evidence type="ECO:0000256" key="2">
    <source>
        <dbReference type="ARBA" id="ARBA00022630"/>
    </source>
</evidence>
<dbReference type="EMBL" id="CAJOBC010004302">
    <property type="protein sequence ID" value="CAF3822595.1"/>
    <property type="molecule type" value="Genomic_DNA"/>
</dbReference>
<dbReference type="GO" id="GO:0071949">
    <property type="term" value="F:FAD binding"/>
    <property type="evidence" value="ECO:0007669"/>
    <property type="project" value="InterPro"/>
</dbReference>
<dbReference type="SUPFAM" id="SSF51905">
    <property type="entry name" value="FAD/NAD(P)-binding domain"/>
    <property type="match status" value="1"/>
</dbReference>
<feature type="domain" description="FAD-binding" evidence="4">
    <location>
        <begin position="6"/>
        <end position="357"/>
    </location>
</feature>
<dbReference type="InterPro" id="IPR002938">
    <property type="entry name" value="FAD-bd"/>
</dbReference>
<protein>
    <recommendedName>
        <fullName evidence="4">FAD-binding domain-containing protein</fullName>
    </recommendedName>
</protein>
<dbReference type="AlphaFoldDB" id="A0A814KJ55"/>
<evidence type="ECO:0000313" key="8">
    <source>
        <dbReference type="EMBL" id="CAF3822595.1"/>
    </source>
</evidence>
<keyword evidence="9" id="KW-1185">Reference proteome</keyword>
<dbReference type="GO" id="GO:0016709">
    <property type="term" value="F:oxidoreductase activity, acting on paired donors, with incorporation or reduction of molecular oxygen, NAD(P)H as one donor, and incorporation of one atom of oxygen"/>
    <property type="evidence" value="ECO:0007669"/>
    <property type="project" value="UniProtKB-ARBA"/>
</dbReference>
<keyword evidence="3" id="KW-0274">FAD</keyword>
<dbReference type="InterPro" id="IPR050641">
    <property type="entry name" value="RIFMO-like"/>
</dbReference>
<dbReference type="PRINTS" id="PR00420">
    <property type="entry name" value="RNGMNOXGNASE"/>
</dbReference>
<comment type="cofactor">
    <cofactor evidence="1">
        <name>FAD</name>
        <dbReference type="ChEBI" id="CHEBI:57692"/>
    </cofactor>
</comment>
<reference evidence="6" key="1">
    <citation type="submission" date="2021-02" db="EMBL/GenBank/DDBJ databases">
        <authorList>
            <person name="Nowell W R."/>
        </authorList>
    </citation>
    <scope>NUCLEOTIDE SEQUENCE</scope>
</reference>
<dbReference type="Pfam" id="PF01494">
    <property type="entry name" value="FAD_binding_3"/>
    <property type="match status" value="1"/>
</dbReference>
<dbReference type="Proteomes" id="UP000682733">
    <property type="component" value="Unassembled WGS sequence"/>
</dbReference>